<feature type="compositionally biased region" description="Polar residues" evidence="7">
    <location>
        <begin position="183"/>
        <end position="194"/>
    </location>
</feature>
<evidence type="ECO:0000256" key="4">
    <source>
        <dbReference type="ARBA" id="ARBA00022792"/>
    </source>
</evidence>
<keyword evidence="9" id="KW-1185">Reference proteome</keyword>
<evidence type="ECO:0000256" key="5">
    <source>
        <dbReference type="ARBA" id="ARBA00022989"/>
    </source>
</evidence>
<feature type="compositionally biased region" description="Low complexity" evidence="7">
    <location>
        <begin position="513"/>
        <end position="527"/>
    </location>
</feature>
<dbReference type="InterPro" id="IPR023395">
    <property type="entry name" value="MCP_dom_sf"/>
</dbReference>
<sequence>MAQPQGQGPNPLRPYYVPPSIGLPSPSTSTSPSSASPANAISSDATGAVSGGRMNIGSSARDLLPDFDYADYLTDSSPTLSEGIKDLIDQAIYKYTSVLLVQPFDLAKTILQVYVPPDEEPSPWDDDRRGAAAGRGRRGRARGRVDEILSEDEYEDEEKTMYGNGGGGDNDITDSSDDEAEFFTSTQPHLSSHTSSPSRKVRSRPRITDRQGYIPPSPVSRNTLKMRNGASLMEVIGSLYSTYGAGAVWKGSTATFIYSLLSPTLNTFLRGLMSAILALPDDATSPIAEAESLLLSSSSPFTTLALTCISTALSALILSPIDTTRTYLMLTPAGHGPRSLIRAIKKLPSPYYMIPSHLITVTVFASTLPNLIANSAPILFRNYLSLDPYTNSSAWSLLTFMASGLELAVRYPLETVLRRAQIATYTSPALRQQNLPSLAQQQQQQQRQQYPRGSIPSVSGSQRGRGSIGENIPSSASDSASDLFQPVQTIVPTPLAYKGIISSMWSIVYEEGTSPVQPTQPPVQRRSVSADVDDRASEVQSQYSSTRTQFRRRKGQGVQGL</sequence>
<evidence type="ECO:0000256" key="2">
    <source>
        <dbReference type="ARBA" id="ARBA00022692"/>
    </source>
</evidence>
<organism evidence="8 9">
    <name type="scientific">Ascosphaera apis ARSEF 7405</name>
    <dbReference type="NCBI Taxonomy" id="392613"/>
    <lineage>
        <taxon>Eukaryota</taxon>
        <taxon>Fungi</taxon>
        <taxon>Dikarya</taxon>
        <taxon>Ascomycota</taxon>
        <taxon>Pezizomycotina</taxon>
        <taxon>Eurotiomycetes</taxon>
        <taxon>Eurotiomycetidae</taxon>
        <taxon>Onygenales</taxon>
        <taxon>Ascosphaeraceae</taxon>
        <taxon>Ascosphaera</taxon>
    </lineage>
</organism>
<dbReference type="GO" id="GO:0031966">
    <property type="term" value="C:mitochondrial membrane"/>
    <property type="evidence" value="ECO:0007669"/>
    <property type="project" value="UniProtKB-SubCell"/>
</dbReference>
<keyword evidence="6" id="KW-0472">Membrane</keyword>
<keyword evidence="4" id="KW-0496">Mitochondrion</keyword>
<evidence type="ECO:0000256" key="7">
    <source>
        <dbReference type="SAM" id="MobiDB-lite"/>
    </source>
</evidence>
<feature type="region of interest" description="Disordered" evidence="7">
    <location>
        <begin position="436"/>
        <end position="480"/>
    </location>
</feature>
<feature type="compositionally biased region" description="Low complexity" evidence="7">
    <location>
        <begin position="18"/>
        <end position="43"/>
    </location>
</feature>
<keyword evidence="3" id="KW-0677">Repeat</keyword>
<feature type="region of interest" description="Disordered" evidence="7">
    <location>
        <begin position="1"/>
        <end position="56"/>
    </location>
</feature>
<feature type="compositionally biased region" description="Polar residues" evidence="7">
    <location>
        <begin position="538"/>
        <end position="548"/>
    </location>
</feature>
<evidence type="ECO:0000256" key="3">
    <source>
        <dbReference type="ARBA" id="ARBA00022737"/>
    </source>
</evidence>
<proteinExistence type="predicted"/>
<reference evidence="8 9" key="1">
    <citation type="journal article" date="2016" name="Genome Biol. Evol.">
        <title>Divergent and convergent evolution of fungal pathogenicity.</title>
        <authorList>
            <person name="Shang Y."/>
            <person name="Xiao G."/>
            <person name="Zheng P."/>
            <person name="Cen K."/>
            <person name="Zhan S."/>
            <person name="Wang C."/>
        </authorList>
    </citation>
    <scope>NUCLEOTIDE SEQUENCE [LARGE SCALE GENOMIC DNA]</scope>
    <source>
        <strain evidence="8 9">ARSEF 7405</strain>
    </source>
</reference>
<dbReference type="AlphaFoldDB" id="A0A168BBG3"/>
<evidence type="ECO:0000256" key="1">
    <source>
        <dbReference type="ARBA" id="ARBA00004325"/>
    </source>
</evidence>
<keyword evidence="5" id="KW-1133">Transmembrane helix</keyword>
<feature type="compositionally biased region" description="Low complexity" evidence="7">
    <location>
        <begin position="440"/>
        <end position="449"/>
    </location>
</feature>
<comment type="caution">
    <text evidence="8">The sequence shown here is derived from an EMBL/GenBank/DDBJ whole genome shotgun (WGS) entry which is preliminary data.</text>
</comment>
<dbReference type="OrthoDB" id="4206231at2759"/>
<dbReference type="SUPFAM" id="SSF103506">
    <property type="entry name" value="Mitochondrial carrier"/>
    <property type="match status" value="1"/>
</dbReference>
<feature type="region of interest" description="Disordered" evidence="7">
    <location>
        <begin position="117"/>
        <end position="221"/>
    </location>
</feature>
<dbReference type="EMBL" id="AZGZ01000005">
    <property type="protein sequence ID" value="KZZ95071.1"/>
    <property type="molecule type" value="Genomic_DNA"/>
</dbReference>
<dbReference type="VEuPathDB" id="FungiDB:AAP_01559"/>
<evidence type="ECO:0000256" key="6">
    <source>
        <dbReference type="ARBA" id="ARBA00023136"/>
    </source>
</evidence>
<dbReference type="Gene3D" id="1.50.40.10">
    <property type="entry name" value="Mitochondrial carrier domain"/>
    <property type="match status" value="1"/>
</dbReference>
<comment type="subcellular location">
    <subcellularLocation>
        <location evidence="1">Mitochondrion membrane</location>
    </subcellularLocation>
</comment>
<evidence type="ECO:0000313" key="9">
    <source>
        <dbReference type="Proteomes" id="UP000242877"/>
    </source>
</evidence>
<feature type="compositionally biased region" description="Acidic residues" evidence="7">
    <location>
        <begin position="148"/>
        <end position="158"/>
    </location>
</feature>
<keyword evidence="2" id="KW-0812">Transmembrane</keyword>
<protein>
    <submittedName>
        <fullName evidence="8">Mitochondrial carrier domain protein</fullName>
    </submittedName>
</protein>
<feature type="compositionally biased region" description="Acidic residues" evidence="7">
    <location>
        <begin position="171"/>
        <end position="181"/>
    </location>
</feature>
<feature type="region of interest" description="Disordered" evidence="7">
    <location>
        <begin position="513"/>
        <end position="561"/>
    </location>
</feature>
<accession>A0A168BBG3</accession>
<gene>
    <name evidence="8" type="ORF">AAP_01559</name>
</gene>
<evidence type="ECO:0000313" key="8">
    <source>
        <dbReference type="EMBL" id="KZZ95071.1"/>
    </source>
</evidence>
<keyword evidence="4" id="KW-0999">Mitochondrion inner membrane</keyword>
<dbReference type="PANTHER" id="PTHR24089">
    <property type="entry name" value="SOLUTE CARRIER FAMILY 25"/>
    <property type="match status" value="1"/>
</dbReference>
<dbReference type="Proteomes" id="UP000242877">
    <property type="component" value="Unassembled WGS sequence"/>
</dbReference>
<name>A0A168BBG3_9EURO</name>